<gene>
    <name evidence="1" type="ORF">I4F81_010879</name>
</gene>
<protein>
    <submittedName>
        <fullName evidence="1">Uncharacterized protein</fullName>
    </submittedName>
</protein>
<sequence>MHIGNVLAFTTPVRAAAMSILRFGVQMYFSSLSPRGGRPVASGNAYIRPLDSTSEEQYLVKFGASKACGSGGPVIVILFEDTLGVLADPAKYMPEIAGTPTPSPTRWGCGTPSGGSSKFGWVANTGQHHRRSWLEWFNILTLGALLSGIAWRLFAFIVIEEACSPYENFGAVAFGGYVAWMMAPVALVSLNERLSSADESGREGKPMPVPTPIIAAALTILGVVFLSGWANARCGIEARGWAWGGSEEKRVIWRKGEVTPCWSGCHCSVL</sequence>
<evidence type="ECO:0000313" key="1">
    <source>
        <dbReference type="EMBL" id="KAK1868390.1"/>
    </source>
</evidence>
<keyword evidence="2" id="KW-1185">Reference proteome</keyword>
<evidence type="ECO:0000313" key="2">
    <source>
        <dbReference type="Proteomes" id="UP000798662"/>
    </source>
</evidence>
<reference evidence="1" key="1">
    <citation type="submission" date="2019-11" db="EMBL/GenBank/DDBJ databases">
        <title>Nori genome reveals adaptations in red seaweeds to the harsh intertidal environment.</title>
        <authorList>
            <person name="Wang D."/>
            <person name="Mao Y."/>
        </authorList>
    </citation>
    <scope>NUCLEOTIDE SEQUENCE</scope>
    <source>
        <tissue evidence="1">Gametophyte</tissue>
    </source>
</reference>
<name>A0ACC3CE66_PYRYE</name>
<proteinExistence type="predicted"/>
<comment type="caution">
    <text evidence="1">The sequence shown here is derived from an EMBL/GenBank/DDBJ whole genome shotgun (WGS) entry which is preliminary data.</text>
</comment>
<organism evidence="1 2">
    <name type="scientific">Pyropia yezoensis</name>
    <name type="common">Susabi-nori</name>
    <name type="synonym">Porphyra yezoensis</name>
    <dbReference type="NCBI Taxonomy" id="2788"/>
    <lineage>
        <taxon>Eukaryota</taxon>
        <taxon>Rhodophyta</taxon>
        <taxon>Bangiophyceae</taxon>
        <taxon>Bangiales</taxon>
        <taxon>Bangiaceae</taxon>
        <taxon>Pyropia</taxon>
    </lineage>
</organism>
<dbReference type="Proteomes" id="UP000798662">
    <property type="component" value="Chromosome 3"/>
</dbReference>
<dbReference type="EMBL" id="CM020620">
    <property type="protein sequence ID" value="KAK1868390.1"/>
    <property type="molecule type" value="Genomic_DNA"/>
</dbReference>
<accession>A0ACC3CE66</accession>